<name>A0A8J6NQU1_9BACT</name>
<accession>A0A8J6NQU1</accession>
<dbReference type="Proteomes" id="UP000603434">
    <property type="component" value="Unassembled WGS sequence"/>
</dbReference>
<evidence type="ECO:0000313" key="1">
    <source>
        <dbReference type="EMBL" id="MBC8361346.1"/>
    </source>
</evidence>
<dbReference type="AlphaFoldDB" id="A0A8J6NQU1"/>
<protein>
    <submittedName>
        <fullName evidence="1">Uncharacterized protein</fullName>
    </submittedName>
</protein>
<sequence>MKRSKLIGILFIVALLAWGGEIIYLAQQNAATPDRIKAAENQRRNRADIEYQKKLRALEQDYDKKKHLATGKTVFDRIYNSPGQVWIICKMLLVGASIQQMAQCPARLSIERSM</sequence>
<gene>
    <name evidence="1" type="ORF">H8E23_08115</name>
</gene>
<organism evidence="1 2">
    <name type="scientific">Candidatus Desulfatibia profunda</name>
    <dbReference type="NCBI Taxonomy" id="2841695"/>
    <lineage>
        <taxon>Bacteria</taxon>
        <taxon>Pseudomonadati</taxon>
        <taxon>Thermodesulfobacteriota</taxon>
        <taxon>Desulfobacteria</taxon>
        <taxon>Desulfobacterales</taxon>
        <taxon>Desulfobacterales incertae sedis</taxon>
        <taxon>Candidatus Desulfatibia</taxon>
    </lineage>
</organism>
<reference evidence="1 2" key="1">
    <citation type="submission" date="2020-08" db="EMBL/GenBank/DDBJ databases">
        <title>Bridging the membrane lipid divide: bacteria of the FCB group superphylum have the potential to synthesize archaeal ether lipids.</title>
        <authorList>
            <person name="Villanueva L."/>
            <person name="Von Meijenfeldt F.A.B."/>
            <person name="Westbye A.B."/>
            <person name="Yadav S."/>
            <person name="Hopmans E.C."/>
            <person name="Dutilh B.E."/>
            <person name="Sinninghe Damste J.S."/>
        </authorList>
    </citation>
    <scope>NUCLEOTIDE SEQUENCE [LARGE SCALE GENOMIC DNA]</scope>
    <source>
        <strain evidence="1">NIOZ-UU30</strain>
    </source>
</reference>
<evidence type="ECO:0000313" key="2">
    <source>
        <dbReference type="Proteomes" id="UP000603434"/>
    </source>
</evidence>
<dbReference type="EMBL" id="JACNJH010000130">
    <property type="protein sequence ID" value="MBC8361346.1"/>
    <property type="molecule type" value="Genomic_DNA"/>
</dbReference>
<proteinExistence type="predicted"/>
<comment type="caution">
    <text evidence="1">The sequence shown here is derived from an EMBL/GenBank/DDBJ whole genome shotgun (WGS) entry which is preliminary data.</text>
</comment>